<dbReference type="PROSITE" id="PS51918">
    <property type="entry name" value="RADICAL_SAM"/>
    <property type="match status" value="1"/>
</dbReference>
<keyword evidence="5" id="KW-0949">S-adenosyl-L-methionine</keyword>
<protein>
    <recommendedName>
        <fullName evidence="18">Peptidylprolyl isomerase</fullName>
    </recommendedName>
</protein>
<dbReference type="SFLD" id="SFLDG01082">
    <property type="entry name" value="B12-binding_domain_containing"/>
    <property type="match status" value="1"/>
</dbReference>
<dbReference type="PANTHER" id="PTHR43020:SF2">
    <property type="entry name" value="MITOCHONDRIAL TRNA METHYLTHIOTRANSFERASE CDK5RAP1"/>
    <property type="match status" value="1"/>
</dbReference>
<feature type="compositionally biased region" description="Basic and acidic residues" evidence="11">
    <location>
        <begin position="638"/>
        <end position="655"/>
    </location>
</feature>
<sequence>MSAVMEPDTQRHVRERRRERELSALPDLVKPGWFPTRAQEVVDTRTVQAVRVSHILLETESLAELALERLRQGDVDFADLAEVASICQATKQDKGQVGWVSLKDDFLDPIMPLEVREAAMALKPGDMTTVRSGRGVHIVKVEDVMALLTPTASQPRSKMPGSGQLLAASGLSRLFKKTVGAADGLEGERERESEWRYFVDTMGCQMNKADSERMAGQLESLGARVTDDAKGADIVVLNTCSIRDKAEQKVYSALGPFAARKRSGKDVTLVVAGCVAQQEGERLLRRVPELDLVMGPQYANRLGDLLEDVANGNQVVATEPTFIMEDSTKPRRESSVAAWVNVIYGCNEHCTYCVVPNTRGVEQSRPMESVRREMEELGALGFKEVTLLGQNIDSWGRDMHPKRKFSDLLHHVADTPGVERIRFVTSHPRYISERVVDAVAEHPSLMEYFHIPFQAGDNEVLRNMRRGYTRERYLHVIDRIRRRIPEVAISADVIVGFPGETEEQFEQTLDLMRQVKFDCLITAAYSPRPHTPAATWPNQLPDDVKEDRLRRINELAAQHAYERNLRYLGRVEEVLVEERNVKNPTQVMGRTRGNRLVFFDGDIAELRGRMVPVRVTEVRPYSLTGRIERGEEPFHYCESGLRRPSESRRGRERGRGGSSSRSSRLDEVLAELTSA</sequence>
<evidence type="ECO:0000313" key="16">
    <source>
        <dbReference type="EMBL" id="CEM00604.1"/>
    </source>
</evidence>
<dbReference type="STRING" id="1169540.A0A0G4ERE5"/>
<dbReference type="SFLD" id="SFLDS00029">
    <property type="entry name" value="Radical_SAM"/>
    <property type="match status" value="1"/>
</dbReference>
<dbReference type="InterPro" id="IPR005839">
    <property type="entry name" value="Methylthiotransferase"/>
</dbReference>
<dbReference type="InterPro" id="IPR058240">
    <property type="entry name" value="rSAM_sf"/>
</dbReference>
<reference evidence="16 17" key="1">
    <citation type="submission" date="2014-11" db="EMBL/GenBank/DDBJ databases">
        <authorList>
            <person name="Zhu J."/>
            <person name="Qi W."/>
            <person name="Song R."/>
        </authorList>
    </citation>
    <scope>NUCLEOTIDE SEQUENCE [LARGE SCALE GENOMIC DNA]</scope>
</reference>
<evidence type="ECO:0000256" key="2">
    <source>
        <dbReference type="ARBA" id="ARBA00009815"/>
    </source>
</evidence>
<keyword evidence="6" id="KW-0819">tRNA processing</keyword>
<dbReference type="EMBL" id="CDMY01000295">
    <property type="protein sequence ID" value="CEM00604.1"/>
    <property type="molecule type" value="Genomic_DNA"/>
</dbReference>
<feature type="domain" description="PpiC" evidence="12">
    <location>
        <begin position="47"/>
        <end position="143"/>
    </location>
</feature>
<dbReference type="PROSITE" id="PS51449">
    <property type="entry name" value="MTTASE_N"/>
    <property type="match status" value="1"/>
</dbReference>
<dbReference type="NCBIfam" id="TIGR01574">
    <property type="entry name" value="miaB-methiolase"/>
    <property type="match status" value="1"/>
</dbReference>
<dbReference type="GO" id="GO:0035600">
    <property type="term" value="P:tRNA methylthiolation"/>
    <property type="evidence" value="ECO:0007669"/>
    <property type="project" value="TreeGrafter"/>
</dbReference>
<dbReference type="FunFam" id="3.40.50.12160:FF:000006">
    <property type="entry name" value="tRNA-2-methylthio-N(6)-dimethylallyladenosine synthase"/>
    <property type="match status" value="1"/>
</dbReference>
<feature type="domain" description="MTTase N-terminal" evidence="14">
    <location>
        <begin position="195"/>
        <end position="311"/>
    </location>
</feature>
<evidence type="ECO:0000256" key="10">
    <source>
        <dbReference type="PROSITE-ProRule" id="PRU00278"/>
    </source>
</evidence>
<dbReference type="NCBIfam" id="TIGR00089">
    <property type="entry name" value="MiaB/RimO family radical SAM methylthiotransferase"/>
    <property type="match status" value="1"/>
</dbReference>
<dbReference type="Gene3D" id="3.10.50.40">
    <property type="match status" value="1"/>
</dbReference>
<dbReference type="SMART" id="SM00729">
    <property type="entry name" value="Elp3"/>
    <property type="match status" value="1"/>
</dbReference>
<dbReference type="Gene3D" id="3.80.30.20">
    <property type="entry name" value="tm_1862 like domain"/>
    <property type="match status" value="1"/>
</dbReference>
<proteinExistence type="inferred from homology"/>
<dbReference type="InterPro" id="IPR002792">
    <property type="entry name" value="TRAM_dom"/>
</dbReference>
<dbReference type="HAMAP" id="MF_01864">
    <property type="entry name" value="tRNA_metthiotr_MiaB"/>
    <property type="match status" value="1"/>
</dbReference>
<evidence type="ECO:0000256" key="5">
    <source>
        <dbReference type="ARBA" id="ARBA00022691"/>
    </source>
</evidence>
<dbReference type="CDD" id="cd01335">
    <property type="entry name" value="Radical_SAM"/>
    <property type="match status" value="1"/>
</dbReference>
<comment type="similarity">
    <text evidence="2">Belongs to the methylthiotransferase family. MiaB subfamily.</text>
</comment>
<comment type="cofactor">
    <cofactor evidence="1">
        <name>[4Fe-4S] cluster</name>
        <dbReference type="ChEBI" id="CHEBI:49883"/>
    </cofactor>
</comment>
<keyword evidence="17" id="KW-1185">Reference proteome</keyword>
<accession>A0A0G4ERE5</accession>
<dbReference type="VEuPathDB" id="CryptoDB:Vbra_12873"/>
<dbReference type="Gene3D" id="3.40.50.12160">
    <property type="entry name" value="Methylthiotransferase, N-terminal domain"/>
    <property type="match status" value="1"/>
</dbReference>
<feature type="domain" description="TRAM" evidence="13">
    <location>
        <begin position="565"/>
        <end position="629"/>
    </location>
</feature>
<dbReference type="PANTHER" id="PTHR43020">
    <property type="entry name" value="CDK5 REGULATORY SUBUNIT-ASSOCIATED PROTEIN 1"/>
    <property type="match status" value="1"/>
</dbReference>
<dbReference type="FunFam" id="3.80.30.20:FF:000001">
    <property type="entry name" value="tRNA-2-methylthio-N(6)-dimethylallyladenosine synthase 2"/>
    <property type="match status" value="1"/>
</dbReference>
<dbReference type="InterPro" id="IPR023404">
    <property type="entry name" value="rSAM_horseshoe"/>
</dbReference>
<keyword evidence="8" id="KW-0408">Iron</keyword>
<dbReference type="Pfam" id="PF00919">
    <property type="entry name" value="UPF0004"/>
    <property type="match status" value="1"/>
</dbReference>
<evidence type="ECO:0000256" key="4">
    <source>
        <dbReference type="ARBA" id="ARBA00022490"/>
    </source>
</evidence>
<evidence type="ECO:0000256" key="3">
    <source>
        <dbReference type="ARBA" id="ARBA00022485"/>
    </source>
</evidence>
<dbReference type="InterPro" id="IPR006463">
    <property type="entry name" value="MiaB_methiolase"/>
</dbReference>
<dbReference type="InterPro" id="IPR000297">
    <property type="entry name" value="PPIase_PpiC"/>
</dbReference>
<dbReference type="Proteomes" id="UP000041254">
    <property type="component" value="Unassembled WGS sequence"/>
</dbReference>
<dbReference type="GO" id="GO:0035596">
    <property type="term" value="F:methylthiotransferase activity"/>
    <property type="evidence" value="ECO:0007669"/>
    <property type="project" value="InterPro"/>
</dbReference>
<dbReference type="SUPFAM" id="SSF54534">
    <property type="entry name" value="FKBP-like"/>
    <property type="match status" value="1"/>
</dbReference>
<keyword evidence="3" id="KW-0004">4Fe-4S</keyword>
<dbReference type="InterPro" id="IPR007197">
    <property type="entry name" value="rSAM"/>
</dbReference>
<dbReference type="InterPro" id="IPR046357">
    <property type="entry name" value="PPIase_dom_sf"/>
</dbReference>
<evidence type="ECO:0000259" key="14">
    <source>
        <dbReference type="PROSITE" id="PS51449"/>
    </source>
</evidence>
<dbReference type="AlphaFoldDB" id="A0A0G4ERE5"/>
<dbReference type="GO" id="GO:0051539">
    <property type="term" value="F:4 iron, 4 sulfur cluster binding"/>
    <property type="evidence" value="ECO:0007669"/>
    <property type="project" value="UniProtKB-KW"/>
</dbReference>
<evidence type="ECO:0000256" key="9">
    <source>
        <dbReference type="ARBA" id="ARBA00023014"/>
    </source>
</evidence>
<evidence type="ECO:0000256" key="11">
    <source>
        <dbReference type="SAM" id="MobiDB-lite"/>
    </source>
</evidence>
<name>A0A0G4ERE5_VITBC</name>
<organism evidence="16 17">
    <name type="scientific">Vitrella brassicaformis (strain CCMP3155)</name>
    <dbReference type="NCBI Taxonomy" id="1169540"/>
    <lineage>
        <taxon>Eukaryota</taxon>
        <taxon>Sar</taxon>
        <taxon>Alveolata</taxon>
        <taxon>Colpodellida</taxon>
        <taxon>Vitrellaceae</taxon>
        <taxon>Vitrella</taxon>
    </lineage>
</organism>
<dbReference type="InterPro" id="IPR013848">
    <property type="entry name" value="Methylthiotransferase_N"/>
</dbReference>
<keyword evidence="4" id="KW-0963">Cytoplasm</keyword>
<dbReference type="InterPro" id="IPR038135">
    <property type="entry name" value="Methylthiotransferase_N_sf"/>
</dbReference>
<feature type="domain" description="Radical SAM core" evidence="15">
    <location>
        <begin position="332"/>
        <end position="562"/>
    </location>
</feature>
<dbReference type="SFLD" id="SFLDG01061">
    <property type="entry name" value="methylthiotransferase"/>
    <property type="match status" value="1"/>
</dbReference>
<dbReference type="PhylomeDB" id="A0A0G4ERE5"/>
<evidence type="ECO:0000256" key="8">
    <source>
        <dbReference type="ARBA" id="ARBA00023004"/>
    </source>
</evidence>
<dbReference type="GO" id="GO:0046872">
    <property type="term" value="F:metal ion binding"/>
    <property type="evidence" value="ECO:0007669"/>
    <property type="project" value="UniProtKB-KW"/>
</dbReference>
<dbReference type="Pfam" id="PF04055">
    <property type="entry name" value="Radical_SAM"/>
    <property type="match status" value="1"/>
</dbReference>
<evidence type="ECO:0000256" key="1">
    <source>
        <dbReference type="ARBA" id="ARBA00001966"/>
    </source>
</evidence>
<dbReference type="Pfam" id="PF01938">
    <property type="entry name" value="TRAM"/>
    <property type="match status" value="1"/>
</dbReference>
<dbReference type="Pfam" id="PF00639">
    <property type="entry name" value="Rotamase"/>
    <property type="match status" value="1"/>
</dbReference>
<dbReference type="OMA" id="CNEKCTY"/>
<evidence type="ECO:0000259" key="15">
    <source>
        <dbReference type="PROSITE" id="PS51918"/>
    </source>
</evidence>
<keyword evidence="10" id="KW-0413">Isomerase</keyword>
<dbReference type="SUPFAM" id="SSF102114">
    <property type="entry name" value="Radical SAM enzymes"/>
    <property type="match status" value="1"/>
</dbReference>
<dbReference type="PROSITE" id="PS01278">
    <property type="entry name" value="MTTASE_RADICAL"/>
    <property type="match status" value="1"/>
</dbReference>
<gene>
    <name evidence="16" type="ORF">Vbra_12873</name>
</gene>
<dbReference type="GO" id="GO:0003755">
    <property type="term" value="F:peptidyl-prolyl cis-trans isomerase activity"/>
    <property type="evidence" value="ECO:0007669"/>
    <property type="project" value="UniProtKB-KW"/>
</dbReference>
<evidence type="ECO:0000259" key="13">
    <source>
        <dbReference type="PROSITE" id="PS50926"/>
    </source>
</evidence>
<dbReference type="PROSITE" id="PS50926">
    <property type="entry name" value="TRAM"/>
    <property type="match status" value="1"/>
</dbReference>
<dbReference type="InterPro" id="IPR020612">
    <property type="entry name" value="Methylthiotransferase_CS"/>
</dbReference>
<dbReference type="InterPro" id="IPR006638">
    <property type="entry name" value="Elp3/MiaA/NifB-like_rSAM"/>
</dbReference>
<evidence type="ECO:0008006" key="18">
    <source>
        <dbReference type="Google" id="ProtNLM"/>
    </source>
</evidence>
<dbReference type="InParanoid" id="A0A0G4ERE5"/>
<feature type="region of interest" description="Disordered" evidence="11">
    <location>
        <begin position="638"/>
        <end position="675"/>
    </location>
</feature>
<evidence type="ECO:0000259" key="12">
    <source>
        <dbReference type="PROSITE" id="PS50198"/>
    </source>
</evidence>
<evidence type="ECO:0000256" key="6">
    <source>
        <dbReference type="ARBA" id="ARBA00022694"/>
    </source>
</evidence>
<dbReference type="SFLD" id="SFLDF00273">
    <property type="entry name" value="(dimethylallyl)adenosine_tRNA"/>
    <property type="match status" value="1"/>
</dbReference>
<keyword evidence="7" id="KW-0479">Metal-binding</keyword>
<dbReference type="OrthoDB" id="413961at2759"/>
<keyword evidence="10" id="KW-0697">Rotamase</keyword>
<dbReference type="PROSITE" id="PS50198">
    <property type="entry name" value="PPIC_PPIASE_2"/>
    <property type="match status" value="1"/>
</dbReference>
<evidence type="ECO:0000313" key="17">
    <source>
        <dbReference type="Proteomes" id="UP000041254"/>
    </source>
</evidence>
<evidence type="ECO:0000256" key="7">
    <source>
        <dbReference type="ARBA" id="ARBA00022723"/>
    </source>
</evidence>
<keyword evidence="9" id="KW-0411">Iron-sulfur</keyword>